<evidence type="ECO:0000313" key="3">
    <source>
        <dbReference type="Proteomes" id="UP000749559"/>
    </source>
</evidence>
<protein>
    <submittedName>
        <fullName evidence="2">Uncharacterized protein</fullName>
    </submittedName>
</protein>
<proteinExistence type="predicted"/>
<keyword evidence="3" id="KW-1185">Reference proteome</keyword>
<sequence>MPGAYTTWSSAPHHPIPPDGLRREQDSITRGDYLTNAALSESRSFDGSRKTYRLKPQWRTSRSDELRFEKETFKRWPFEQQGARATYCLQFEEVPKQKQYWKNFQWSPQKQFNTHYTPDQYTRCRYTYNPGMRVVDDKTFPTIPPVNYYGRSDVINHVTPTMPNRNNTGRNIEIGNLDHGPGVNTHVPYPAYDIHKPVKTLRFAEYA</sequence>
<name>A0A8J1U3N6_OWEFU</name>
<dbReference type="Proteomes" id="UP000749559">
    <property type="component" value="Unassembled WGS sequence"/>
</dbReference>
<dbReference type="AlphaFoldDB" id="A0A8J1U3N6"/>
<evidence type="ECO:0000256" key="1">
    <source>
        <dbReference type="SAM" id="MobiDB-lite"/>
    </source>
</evidence>
<comment type="caution">
    <text evidence="2">The sequence shown here is derived from an EMBL/GenBank/DDBJ whole genome shotgun (WGS) entry which is preliminary data.</text>
</comment>
<feature type="compositionally biased region" description="Polar residues" evidence="1">
    <location>
        <begin position="1"/>
        <end position="10"/>
    </location>
</feature>
<dbReference type="EMBL" id="CAIIXF020000006">
    <property type="protein sequence ID" value="CAH1786709.1"/>
    <property type="molecule type" value="Genomic_DNA"/>
</dbReference>
<feature type="region of interest" description="Disordered" evidence="1">
    <location>
        <begin position="1"/>
        <end position="24"/>
    </location>
</feature>
<reference evidence="2" key="1">
    <citation type="submission" date="2022-03" db="EMBL/GenBank/DDBJ databases">
        <authorList>
            <person name="Martin C."/>
        </authorList>
    </citation>
    <scope>NUCLEOTIDE SEQUENCE</scope>
</reference>
<evidence type="ECO:0000313" key="2">
    <source>
        <dbReference type="EMBL" id="CAH1786709.1"/>
    </source>
</evidence>
<accession>A0A8J1U3N6</accession>
<gene>
    <name evidence="2" type="ORF">OFUS_LOCUS12549</name>
</gene>
<organism evidence="2 3">
    <name type="scientific">Owenia fusiformis</name>
    <name type="common">Polychaete worm</name>
    <dbReference type="NCBI Taxonomy" id="6347"/>
    <lineage>
        <taxon>Eukaryota</taxon>
        <taxon>Metazoa</taxon>
        <taxon>Spiralia</taxon>
        <taxon>Lophotrochozoa</taxon>
        <taxon>Annelida</taxon>
        <taxon>Polychaeta</taxon>
        <taxon>Sedentaria</taxon>
        <taxon>Canalipalpata</taxon>
        <taxon>Sabellida</taxon>
        <taxon>Oweniida</taxon>
        <taxon>Oweniidae</taxon>
        <taxon>Owenia</taxon>
    </lineage>
</organism>